<dbReference type="Proteomes" id="UP001305779">
    <property type="component" value="Unassembled WGS sequence"/>
</dbReference>
<feature type="transmembrane region" description="Helical" evidence="2">
    <location>
        <begin position="38"/>
        <end position="59"/>
    </location>
</feature>
<feature type="transmembrane region" description="Helical" evidence="2">
    <location>
        <begin position="65"/>
        <end position="84"/>
    </location>
</feature>
<keyword evidence="2" id="KW-0812">Transmembrane</keyword>
<dbReference type="EMBL" id="JAXOVC010000004">
    <property type="protein sequence ID" value="KAK4502681.1"/>
    <property type="molecule type" value="Genomic_DNA"/>
</dbReference>
<gene>
    <name evidence="3" type="ORF">PRZ48_006107</name>
</gene>
<comment type="caution">
    <text evidence="3">The sequence shown here is derived from an EMBL/GenBank/DDBJ whole genome shotgun (WGS) entry which is preliminary data.</text>
</comment>
<keyword evidence="2" id="KW-1133">Transmembrane helix</keyword>
<organism evidence="3 4">
    <name type="scientific">Zasmidium cellare</name>
    <name type="common">Wine cellar mold</name>
    <name type="synonym">Racodium cellare</name>
    <dbReference type="NCBI Taxonomy" id="395010"/>
    <lineage>
        <taxon>Eukaryota</taxon>
        <taxon>Fungi</taxon>
        <taxon>Dikarya</taxon>
        <taxon>Ascomycota</taxon>
        <taxon>Pezizomycotina</taxon>
        <taxon>Dothideomycetes</taxon>
        <taxon>Dothideomycetidae</taxon>
        <taxon>Mycosphaerellales</taxon>
        <taxon>Mycosphaerellaceae</taxon>
        <taxon>Zasmidium</taxon>
    </lineage>
</organism>
<evidence type="ECO:0000313" key="4">
    <source>
        <dbReference type="Proteomes" id="UP001305779"/>
    </source>
</evidence>
<feature type="region of interest" description="Disordered" evidence="1">
    <location>
        <begin position="1"/>
        <end position="26"/>
    </location>
</feature>
<proteinExistence type="predicted"/>
<name>A0ABR0EM73_ZASCE</name>
<protein>
    <submittedName>
        <fullName evidence="3">Uncharacterized protein</fullName>
    </submittedName>
</protein>
<keyword evidence="4" id="KW-1185">Reference proteome</keyword>
<accession>A0ABR0EM73</accession>
<sequence length="211" mass="23394">MDAASSDKISTAMQDPTNVKKQAATKPIDPPQIFPSHILSMFYILTSLISLSTGLIIGIEHDDLAETFLDIALVSVAALVIYLLDHYTHLQPAYQQATGHEKRARQLFRFAPYLCCLATLPFDPKFGSSFVNFTIYKLILQLIGPWCDIHAEIAPEEVDLEMDRTMWALGVLVAYGAYESLGKKFVEEAIRAAGEKAGAWFLSAAGTGHWW</sequence>
<evidence type="ECO:0000256" key="1">
    <source>
        <dbReference type="SAM" id="MobiDB-lite"/>
    </source>
</evidence>
<evidence type="ECO:0000256" key="2">
    <source>
        <dbReference type="SAM" id="Phobius"/>
    </source>
</evidence>
<keyword evidence="2" id="KW-0472">Membrane</keyword>
<evidence type="ECO:0000313" key="3">
    <source>
        <dbReference type="EMBL" id="KAK4502681.1"/>
    </source>
</evidence>
<feature type="compositionally biased region" description="Polar residues" evidence="1">
    <location>
        <begin position="7"/>
        <end position="20"/>
    </location>
</feature>
<reference evidence="3 4" key="1">
    <citation type="journal article" date="2023" name="G3 (Bethesda)">
        <title>A chromosome-level genome assembly of Zasmidium syzygii isolated from banana leaves.</title>
        <authorList>
            <person name="van Westerhoven A.C."/>
            <person name="Mehrabi R."/>
            <person name="Talebi R."/>
            <person name="Steentjes M.B.F."/>
            <person name="Corcolon B."/>
            <person name="Chong P.A."/>
            <person name="Kema G.H.J."/>
            <person name="Seidl M.F."/>
        </authorList>
    </citation>
    <scope>NUCLEOTIDE SEQUENCE [LARGE SCALE GENOMIC DNA]</scope>
    <source>
        <strain evidence="3 4">P124</strain>
    </source>
</reference>